<comment type="caution">
    <text evidence="1">The sequence shown here is derived from an EMBL/GenBank/DDBJ whole genome shotgun (WGS) entry which is preliminary data.</text>
</comment>
<dbReference type="RefSeq" id="WP_067089225.1">
    <property type="nucleotide sequence ID" value="NZ_LWMV01000034.1"/>
</dbReference>
<keyword evidence="1" id="KW-0808">Transferase</keyword>
<dbReference type="PANTHER" id="PTHR41930:SF1">
    <property type="entry name" value="DEPHOSPHO-COA KINASE"/>
    <property type="match status" value="1"/>
</dbReference>
<reference evidence="1 2" key="1">
    <citation type="submission" date="2016-04" db="EMBL/GenBank/DDBJ databases">
        <title>Genome sequence of Methanobrevibacter curvatus DSM 11111.</title>
        <authorList>
            <person name="Poehlein A."/>
            <person name="Seedorf H."/>
            <person name="Daniel R."/>
        </authorList>
    </citation>
    <scope>NUCLEOTIDE SEQUENCE [LARGE SCALE GENOMIC DNA]</scope>
    <source>
        <strain evidence="1 2">DSM 11111</strain>
    </source>
</reference>
<accession>A0A166DFH5</accession>
<dbReference type="InterPro" id="IPR027417">
    <property type="entry name" value="P-loop_NTPase"/>
</dbReference>
<dbReference type="Pfam" id="PF13207">
    <property type="entry name" value="AAA_17"/>
    <property type="match status" value="1"/>
</dbReference>
<dbReference type="SUPFAM" id="SSF52540">
    <property type="entry name" value="P-loop containing nucleoside triphosphate hydrolases"/>
    <property type="match status" value="1"/>
</dbReference>
<gene>
    <name evidence="1" type="primary">cmk_1</name>
    <name evidence="1" type="ORF">MBCUR_02560</name>
</gene>
<keyword evidence="1" id="KW-0418">Kinase</keyword>
<dbReference type="EC" id="2.7.4.25" evidence="1"/>
<dbReference type="PANTHER" id="PTHR41930">
    <property type="entry name" value="UPF0200 PROTEIN MJ1399"/>
    <property type="match status" value="1"/>
</dbReference>
<dbReference type="EMBL" id="LWMV01000034">
    <property type="protein sequence ID" value="KZX15546.1"/>
    <property type="molecule type" value="Genomic_DNA"/>
</dbReference>
<dbReference type="Proteomes" id="UP000077245">
    <property type="component" value="Unassembled WGS sequence"/>
</dbReference>
<keyword evidence="2" id="KW-1185">Reference proteome</keyword>
<organism evidence="1 2">
    <name type="scientific">Methanobrevibacter curvatus</name>
    <dbReference type="NCBI Taxonomy" id="49547"/>
    <lineage>
        <taxon>Archaea</taxon>
        <taxon>Methanobacteriati</taxon>
        <taxon>Methanobacteriota</taxon>
        <taxon>Methanomada group</taxon>
        <taxon>Methanobacteria</taxon>
        <taxon>Methanobacteriales</taxon>
        <taxon>Methanobacteriaceae</taxon>
        <taxon>Methanobrevibacter</taxon>
    </lineage>
</organism>
<dbReference type="STRING" id="49547.MBCUR_02560"/>
<dbReference type="OrthoDB" id="85381at2157"/>
<dbReference type="GO" id="GO:0016301">
    <property type="term" value="F:kinase activity"/>
    <property type="evidence" value="ECO:0007669"/>
    <property type="project" value="UniProtKB-KW"/>
</dbReference>
<evidence type="ECO:0000313" key="1">
    <source>
        <dbReference type="EMBL" id="KZX15546.1"/>
    </source>
</evidence>
<sequence>MKVMGISGLPGSGKSLISEMAKEKGAIIVNMGDCVREEATKRNLSLGETAIELRKEQGDFVVAKLTIKKLKSLESPYKNTLYIIEGIRSPYEVELFKENFKDFLILSVYASPKTRFKRVINRNREDDFNKIENFNKRDKRELDFGIGTVISLSDYLIVNESNLEEYEEKIEMFFNKKEDKFYK</sequence>
<dbReference type="PATRIC" id="fig|49547.3.peg.270"/>
<evidence type="ECO:0000313" key="2">
    <source>
        <dbReference type="Proteomes" id="UP000077245"/>
    </source>
</evidence>
<dbReference type="Gene3D" id="3.40.50.300">
    <property type="entry name" value="P-loop containing nucleotide triphosphate hydrolases"/>
    <property type="match status" value="1"/>
</dbReference>
<name>A0A166DFH5_9EURY</name>
<proteinExistence type="predicted"/>
<dbReference type="AlphaFoldDB" id="A0A166DFH5"/>
<protein>
    <submittedName>
        <fullName evidence="1">Cytidylate kinase</fullName>
        <ecNumber evidence="1">2.7.4.25</ecNumber>
    </submittedName>
</protein>